<organism evidence="1 2">
    <name type="scientific">Acanthamoeba castellanii (strain ATCC 30010 / Neff)</name>
    <dbReference type="NCBI Taxonomy" id="1257118"/>
    <lineage>
        <taxon>Eukaryota</taxon>
        <taxon>Amoebozoa</taxon>
        <taxon>Discosea</taxon>
        <taxon>Longamoebia</taxon>
        <taxon>Centramoebida</taxon>
        <taxon>Acanthamoebidae</taxon>
        <taxon>Acanthamoeba</taxon>
    </lineage>
</organism>
<dbReference type="RefSeq" id="XP_004352951.1">
    <property type="nucleotide sequence ID" value="XM_004352899.1"/>
</dbReference>
<dbReference type="STRING" id="1257118.L8HF91"/>
<gene>
    <name evidence="1" type="ORF">ACA1_070190</name>
</gene>
<dbReference type="AlphaFoldDB" id="L8HF91"/>
<sequence>MCALSSTEAELNAISEATRQALYVRKHLPALGVDTQQPLSLFNDNQSALAIVDISSGTYHGRMKHYDIKLAHLRDTTSRGQVRYGYCPTDDMPADVLTKALGRVKLVHHRQRMGLIERPAA</sequence>
<evidence type="ECO:0000313" key="2">
    <source>
        <dbReference type="Proteomes" id="UP000011083"/>
    </source>
</evidence>
<proteinExistence type="predicted"/>
<dbReference type="Proteomes" id="UP000011083">
    <property type="component" value="Unassembled WGS sequence"/>
</dbReference>
<reference evidence="1 2" key="1">
    <citation type="journal article" date="2013" name="Genome Biol.">
        <title>Genome of Acanthamoeba castellanii highlights extensive lateral gene transfer and early evolution of tyrosine kinase signaling.</title>
        <authorList>
            <person name="Clarke M."/>
            <person name="Lohan A.J."/>
            <person name="Liu B."/>
            <person name="Lagkouvardos I."/>
            <person name="Roy S."/>
            <person name="Zafar N."/>
            <person name="Bertelli C."/>
            <person name="Schilde C."/>
            <person name="Kianianmomeni A."/>
            <person name="Burglin T.R."/>
            <person name="Frech C."/>
            <person name="Turcotte B."/>
            <person name="Kopec K.O."/>
            <person name="Synnott J.M."/>
            <person name="Choo C."/>
            <person name="Paponov I."/>
            <person name="Finkler A."/>
            <person name="Soon Heng Tan C."/>
            <person name="Hutchins A.P."/>
            <person name="Weinmeier T."/>
            <person name="Rattei T."/>
            <person name="Chu J.S."/>
            <person name="Gimenez G."/>
            <person name="Irimia M."/>
            <person name="Rigden D.J."/>
            <person name="Fitzpatrick D.A."/>
            <person name="Lorenzo-Morales J."/>
            <person name="Bateman A."/>
            <person name="Chiu C.H."/>
            <person name="Tang P."/>
            <person name="Hegemann P."/>
            <person name="Fromm H."/>
            <person name="Raoult D."/>
            <person name="Greub G."/>
            <person name="Miranda-Saavedra D."/>
            <person name="Chen N."/>
            <person name="Nash P."/>
            <person name="Ginger M.L."/>
            <person name="Horn M."/>
            <person name="Schaap P."/>
            <person name="Caler L."/>
            <person name="Loftus B."/>
        </authorList>
    </citation>
    <scope>NUCLEOTIDE SEQUENCE [LARGE SCALE GENOMIC DNA]</scope>
    <source>
        <strain evidence="1 2">Neff</strain>
    </source>
</reference>
<dbReference type="GeneID" id="14924398"/>
<evidence type="ECO:0000313" key="1">
    <source>
        <dbReference type="EMBL" id="ELR23423.1"/>
    </source>
</evidence>
<dbReference type="EMBL" id="KB007857">
    <property type="protein sequence ID" value="ELR23423.1"/>
    <property type="molecule type" value="Genomic_DNA"/>
</dbReference>
<accession>L8HF91</accession>
<dbReference type="OrthoDB" id="430476at2759"/>
<dbReference type="VEuPathDB" id="AmoebaDB:ACA1_070190"/>
<name>L8HF91_ACACF</name>
<keyword evidence="2" id="KW-1185">Reference proteome</keyword>
<dbReference type="OMA" id="TISWECE"/>
<protein>
    <submittedName>
        <fullName evidence="1">Polyprotein</fullName>
    </submittedName>
</protein>
<dbReference type="KEGG" id="acan:ACA1_070190"/>
<dbReference type="CDD" id="cd09272">
    <property type="entry name" value="RNase_HI_RT_Ty1"/>
    <property type="match status" value="1"/>
</dbReference>